<feature type="transmembrane region" description="Helical" evidence="6">
    <location>
        <begin position="254"/>
        <end position="274"/>
    </location>
</feature>
<feature type="domain" description="Major facilitator superfamily (MFS) profile" evidence="7">
    <location>
        <begin position="13"/>
        <end position="393"/>
    </location>
</feature>
<evidence type="ECO:0000256" key="3">
    <source>
        <dbReference type="ARBA" id="ARBA00022692"/>
    </source>
</evidence>
<organism evidence="8 9">
    <name type="scientific">Tenuibacillus multivorans</name>
    <dbReference type="NCBI Taxonomy" id="237069"/>
    <lineage>
        <taxon>Bacteria</taxon>
        <taxon>Bacillati</taxon>
        <taxon>Bacillota</taxon>
        <taxon>Bacilli</taxon>
        <taxon>Bacillales</taxon>
        <taxon>Bacillaceae</taxon>
        <taxon>Tenuibacillus</taxon>
    </lineage>
</organism>
<gene>
    <name evidence="8" type="ORF">SAMN05216498_0039</name>
</gene>
<feature type="transmembrane region" description="Helical" evidence="6">
    <location>
        <begin position="12"/>
        <end position="42"/>
    </location>
</feature>
<keyword evidence="3 6" id="KW-0812">Transmembrane</keyword>
<feature type="transmembrane region" description="Helical" evidence="6">
    <location>
        <begin position="48"/>
        <end position="67"/>
    </location>
</feature>
<keyword evidence="5 6" id="KW-0472">Membrane</keyword>
<evidence type="ECO:0000256" key="5">
    <source>
        <dbReference type="ARBA" id="ARBA00023136"/>
    </source>
</evidence>
<dbReference type="Pfam" id="PF07690">
    <property type="entry name" value="MFS_1"/>
    <property type="match status" value="1"/>
</dbReference>
<feature type="transmembrane region" description="Helical" evidence="6">
    <location>
        <begin position="79"/>
        <end position="95"/>
    </location>
</feature>
<evidence type="ECO:0000256" key="4">
    <source>
        <dbReference type="ARBA" id="ARBA00022989"/>
    </source>
</evidence>
<dbReference type="GO" id="GO:0022857">
    <property type="term" value="F:transmembrane transporter activity"/>
    <property type="evidence" value="ECO:0007669"/>
    <property type="project" value="InterPro"/>
</dbReference>
<keyword evidence="9" id="KW-1185">Reference proteome</keyword>
<keyword evidence="2" id="KW-0813">Transport</keyword>
<dbReference type="PANTHER" id="PTHR23531">
    <property type="entry name" value="QUINOLENE RESISTANCE PROTEIN NORA"/>
    <property type="match status" value="1"/>
</dbReference>
<dbReference type="PRINTS" id="PR00176">
    <property type="entry name" value="NANEUSMPORT"/>
</dbReference>
<feature type="transmembrane region" description="Helical" evidence="6">
    <location>
        <begin position="218"/>
        <end position="239"/>
    </location>
</feature>
<feature type="transmembrane region" description="Helical" evidence="6">
    <location>
        <begin position="137"/>
        <end position="159"/>
    </location>
</feature>
<proteinExistence type="predicted"/>
<dbReference type="SUPFAM" id="SSF103473">
    <property type="entry name" value="MFS general substrate transporter"/>
    <property type="match status" value="1"/>
</dbReference>
<evidence type="ECO:0000256" key="1">
    <source>
        <dbReference type="ARBA" id="ARBA00004651"/>
    </source>
</evidence>
<protein>
    <submittedName>
        <fullName evidence="8">Predicted arabinose efflux permease, MFS family</fullName>
    </submittedName>
</protein>
<feature type="transmembrane region" description="Helical" evidence="6">
    <location>
        <begin position="165"/>
        <end position="182"/>
    </location>
</feature>
<dbReference type="InterPro" id="IPR020846">
    <property type="entry name" value="MFS_dom"/>
</dbReference>
<evidence type="ECO:0000259" key="7">
    <source>
        <dbReference type="PROSITE" id="PS50850"/>
    </source>
</evidence>
<reference evidence="8 9" key="1">
    <citation type="submission" date="2016-10" db="EMBL/GenBank/DDBJ databases">
        <authorList>
            <person name="de Groot N.N."/>
        </authorList>
    </citation>
    <scope>NUCLEOTIDE SEQUENCE [LARGE SCALE GENOMIC DNA]</scope>
    <source>
        <strain evidence="8 9">CGMCC 1.3442</strain>
    </source>
</reference>
<dbReference type="Proteomes" id="UP000199334">
    <property type="component" value="Unassembled WGS sequence"/>
</dbReference>
<dbReference type="Gene3D" id="1.20.1250.20">
    <property type="entry name" value="MFS general substrate transporter like domains"/>
    <property type="match status" value="1"/>
</dbReference>
<feature type="transmembrane region" description="Helical" evidence="6">
    <location>
        <begin position="368"/>
        <end position="388"/>
    </location>
</feature>
<evidence type="ECO:0000313" key="8">
    <source>
        <dbReference type="EMBL" id="SDN85149.1"/>
    </source>
</evidence>
<dbReference type="GO" id="GO:0005886">
    <property type="term" value="C:plasma membrane"/>
    <property type="evidence" value="ECO:0007669"/>
    <property type="project" value="UniProtKB-SubCell"/>
</dbReference>
<dbReference type="InterPro" id="IPR052714">
    <property type="entry name" value="MFS_Exporter"/>
</dbReference>
<evidence type="ECO:0000313" key="9">
    <source>
        <dbReference type="Proteomes" id="UP000199334"/>
    </source>
</evidence>
<dbReference type="AlphaFoldDB" id="A0A1H0ES96"/>
<comment type="subcellular location">
    <subcellularLocation>
        <location evidence="1">Cell membrane</location>
        <topology evidence="1">Multi-pass membrane protein</topology>
    </subcellularLocation>
</comment>
<dbReference type="PROSITE" id="PS50850">
    <property type="entry name" value="MFS"/>
    <property type="match status" value="1"/>
</dbReference>
<feature type="transmembrane region" description="Helical" evidence="6">
    <location>
        <begin position="281"/>
        <end position="299"/>
    </location>
</feature>
<accession>A0A1H0ES96</accession>
<name>A0A1H0ES96_9BACI</name>
<dbReference type="STRING" id="237069.SAMN05216498_0039"/>
<dbReference type="InterPro" id="IPR036259">
    <property type="entry name" value="MFS_trans_sf"/>
</dbReference>
<sequence>MSTKERPKLWTLQYLLTILVTFIFFFTIHVINSGFPIFILSYLDQPTIAGSMLTAFMLSAIITRPIFTIYMPKLNLNRVILFILFLLLFTFLITFSNHNIYFLLLTRVLEGICFGVISTILATKASMIIPTSRMGEGFSYFALATTLGASMAPGVALIVIHVSSFNLLLFFTIILVVLLLFLTRHITIELSQGEENGHQRQGRSIWSSVTDLIFDRRALFPCVLMFILCISFSSVFNFIDGLGEEKTFDSRSSLFFVAFVLFVALTRIFSGYLFDRGNMNLLIYGSALIGFIGLQVLSLSNVMTLLILSGIFYGVSYGMMHPTLQAFAVSRVQTYKRGTANMMFLTGMDLGMAFGSVALGWLADQTSFSVMFGATSFLMLIIVALLIVQSNVKSFSRLKNQDV</sequence>
<evidence type="ECO:0000256" key="6">
    <source>
        <dbReference type="SAM" id="Phobius"/>
    </source>
</evidence>
<feature type="transmembrane region" description="Helical" evidence="6">
    <location>
        <begin position="305"/>
        <end position="330"/>
    </location>
</feature>
<evidence type="ECO:0000256" key="2">
    <source>
        <dbReference type="ARBA" id="ARBA00022448"/>
    </source>
</evidence>
<feature type="transmembrane region" description="Helical" evidence="6">
    <location>
        <begin position="342"/>
        <end position="362"/>
    </location>
</feature>
<dbReference type="InterPro" id="IPR011701">
    <property type="entry name" value="MFS"/>
</dbReference>
<feature type="transmembrane region" description="Helical" evidence="6">
    <location>
        <begin position="101"/>
        <end position="125"/>
    </location>
</feature>
<dbReference type="PANTHER" id="PTHR23531:SF2">
    <property type="entry name" value="PERMEASE"/>
    <property type="match status" value="1"/>
</dbReference>
<dbReference type="RefSeq" id="WP_093857605.1">
    <property type="nucleotide sequence ID" value="NZ_BJVZ01000007.1"/>
</dbReference>
<keyword evidence="4 6" id="KW-1133">Transmembrane helix</keyword>
<dbReference type="OrthoDB" id="9814001at2"/>
<dbReference type="EMBL" id="FNIG01000010">
    <property type="protein sequence ID" value="SDN85149.1"/>
    <property type="molecule type" value="Genomic_DNA"/>
</dbReference>
<dbReference type="InterPro" id="IPR000175">
    <property type="entry name" value="Na/ntran_symport"/>
</dbReference>